<gene>
    <name evidence="2" type="ORF">ACFPPD_13080</name>
</gene>
<evidence type="ECO:0000313" key="2">
    <source>
        <dbReference type="EMBL" id="MFC5469661.1"/>
    </source>
</evidence>
<sequence>MNKSLNVVLACLLLLGLISVASNVDEAAAATSSTPQAALPAGVVKPVFINKLVSINVVDVNLAPTDSGKTVSYTLSLYNGSTKSINLLDYWFRLGSSAGESFTLKLTASDSKKKTIAPKTTSYLNLYADVGSSSRLSDLILKVVRFDFSQSNYEAIVGSFKFPAGFTAEVKPGSYKKMYLGNTVINSKISQSLINSTDESHHLEVTLSYNNVGKQTVKLSKYKYVLVTSEGYMYNMTSAEVGDVELSPWNRKELLVTVDVPATVKSKSWKIIALEDAGEEGKSIPVGIYQVLLKTGSATTATDNFTYSNTQGKYKFVLNSVTRQPWEDGDVLSANIRIENQGTEPLSIPTIEGYFYFDNKVKVNFKRVISSSVVAIQPGSSVRFNAYVKLASNYQFSTAKVVLNEKKEQSAVKAGELQSSSFLTQLPVLSETSFYDIKRDGSTSKASINRVAVYEGQTTKTYTVQVAIENMEKRTISPVKLSGYFINENQEIFPATAVVGEGKVTPGSKSLVRFEAIFPKQASTANLKLIVGEAVNDQSYAEGNANADAYVNAVAYALPTDIPAKTNLKDVLLLPHTLTIDKFTPLLTNEEVIVRMHYKLDKDMNISIYPEDRKLQAAIEYFDNSKQEWVTMFQQDLNVEKAATPSLSVGEHDLEIKQPTTYDTINYDYNYRFRIYEVVGSNKKMLADRGFTWYIENK</sequence>
<name>A0ABW0LWE0_9BACL</name>
<comment type="caution">
    <text evidence="2">The sequence shown here is derived from an EMBL/GenBank/DDBJ whole genome shotgun (WGS) entry which is preliminary data.</text>
</comment>
<reference evidence="3" key="1">
    <citation type="journal article" date="2019" name="Int. J. Syst. Evol. Microbiol.">
        <title>The Global Catalogue of Microorganisms (GCM) 10K type strain sequencing project: providing services to taxonomists for standard genome sequencing and annotation.</title>
        <authorList>
            <consortium name="The Broad Institute Genomics Platform"/>
            <consortium name="The Broad Institute Genome Sequencing Center for Infectious Disease"/>
            <person name="Wu L."/>
            <person name="Ma J."/>
        </authorList>
    </citation>
    <scope>NUCLEOTIDE SEQUENCE [LARGE SCALE GENOMIC DNA]</scope>
    <source>
        <strain evidence="3">CCUG 57113</strain>
    </source>
</reference>
<feature type="chain" id="PRO_5046910913" evidence="1">
    <location>
        <begin position="22"/>
        <end position="698"/>
    </location>
</feature>
<evidence type="ECO:0000256" key="1">
    <source>
        <dbReference type="SAM" id="SignalP"/>
    </source>
</evidence>
<dbReference type="EMBL" id="JBHSMH010000041">
    <property type="protein sequence ID" value="MFC5469661.1"/>
    <property type="molecule type" value="Genomic_DNA"/>
</dbReference>
<organism evidence="2 3">
    <name type="scientific">Cohnella suwonensis</name>
    <dbReference type="NCBI Taxonomy" id="696072"/>
    <lineage>
        <taxon>Bacteria</taxon>
        <taxon>Bacillati</taxon>
        <taxon>Bacillota</taxon>
        <taxon>Bacilli</taxon>
        <taxon>Bacillales</taxon>
        <taxon>Paenibacillaceae</taxon>
        <taxon>Cohnella</taxon>
    </lineage>
</organism>
<accession>A0ABW0LWE0</accession>
<evidence type="ECO:0000313" key="3">
    <source>
        <dbReference type="Proteomes" id="UP001596105"/>
    </source>
</evidence>
<proteinExistence type="predicted"/>
<keyword evidence="3" id="KW-1185">Reference proteome</keyword>
<dbReference type="Proteomes" id="UP001596105">
    <property type="component" value="Unassembled WGS sequence"/>
</dbReference>
<keyword evidence="1" id="KW-0732">Signal</keyword>
<feature type="signal peptide" evidence="1">
    <location>
        <begin position="1"/>
        <end position="21"/>
    </location>
</feature>
<dbReference type="RefSeq" id="WP_209745231.1">
    <property type="nucleotide sequence ID" value="NZ_JBHSMH010000041.1"/>
</dbReference>
<protein>
    <submittedName>
        <fullName evidence="2">Uncharacterized protein</fullName>
    </submittedName>
</protein>